<dbReference type="InterPro" id="IPR001387">
    <property type="entry name" value="Cro/C1-type_HTH"/>
</dbReference>
<evidence type="ECO:0000256" key="1">
    <source>
        <dbReference type="ARBA" id="ARBA00004141"/>
    </source>
</evidence>
<keyword evidence="9" id="KW-1185">Reference proteome</keyword>
<sequence length="190" mass="21631">METIGIKITQLRKQKALSQEQLADLAKVNVRTIQRIETNETTPRGGTLKLICDALGVTPDEIINFEKTEDRTFLIWMHISIMLGSFLAIGNIILPLILWLSNKNKTEHVNEQGVNILNFQILYSIITSFILFIGVFIKITNREKIISFEAVFIALFLLGIINLLYPIINAVRISKGTVKNFYPAIIRFIK</sequence>
<comment type="caution">
    <text evidence="8">The sequence shown here is derived from an EMBL/GenBank/DDBJ whole genome shotgun (WGS) entry which is preliminary data.</text>
</comment>
<keyword evidence="2 6" id="KW-0812">Transmembrane</keyword>
<dbReference type="GO" id="GO:0003677">
    <property type="term" value="F:DNA binding"/>
    <property type="evidence" value="ECO:0007669"/>
    <property type="project" value="UniProtKB-KW"/>
</dbReference>
<dbReference type="RefSeq" id="WP_133712596.1">
    <property type="nucleotide sequence ID" value="NZ_SOAG01000013.1"/>
</dbReference>
<feature type="transmembrane region" description="Helical" evidence="6">
    <location>
        <begin position="75"/>
        <end position="100"/>
    </location>
</feature>
<dbReference type="PANTHER" id="PTHR46797:SF1">
    <property type="entry name" value="METHYLPHOSPHONATE SYNTHASE"/>
    <property type="match status" value="1"/>
</dbReference>
<keyword evidence="5 6" id="KW-0472">Membrane</keyword>
<accession>A0A4R7F4C6</accession>
<name>A0A4R7F4C6_9FLAO</name>
<dbReference type="PANTHER" id="PTHR46797">
    <property type="entry name" value="HTH-TYPE TRANSCRIPTIONAL REGULATOR"/>
    <property type="match status" value="1"/>
</dbReference>
<feature type="domain" description="HTH cro/C1-type" evidence="7">
    <location>
        <begin position="8"/>
        <end position="62"/>
    </location>
</feature>
<evidence type="ECO:0000313" key="8">
    <source>
        <dbReference type="EMBL" id="TDS58143.1"/>
    </source>
</evidence>
<protein>
    <submittedName>
        <fullName evidence="8">Putative Tic20 family protein</fullName>
    </submittedName>
</protein>
<reference evidence="8 9" key="1">
    <citation type="submission" date="2019-03" db="EMBL/GenBank/DDBJ databases">
        <title>Genomic Encyclopedia of Archaeal and Bacterial Type Strains, Phase II (KMG-II): from individual species to whole genera.</title>
        <authorList>
            <person name="Goeker M."/>
        </authorList>
    </citation>
    <scope>NUCLEOTIDE SEQUENCE [LARGE SCALE GENOMIC DNA]</scope>
    <source>
        <strain evidence="8 9">DSM 28213</strain>
    </source>
</reference>
<evidence type="ECO:0000256" key="2">
    <source>
        <dbReference type="ARBA" id="ARBA00022692"/>
    </source>
</evidence>
<keyword evidence="3 6" id="KW-1133">Transmembrane helix</keyword>
<evidence type="ECO:0000256" key="6">
    <source>
        <dbReference type="SAM" id="Phobius"/>
    </source>
</evidence>
<dbReference type="PROSITE" id="PS50943">
    <property type="entry name" value="HTH_CROC1"/>
    <property type="match status" value="1"/>
</dbReference>
<evidence type="ECO:0000313" key="9">
    <source>
        <dbReference type="Proteomes" id="UP000295215"/>
    </source>
</evidence>
<dbReference type="Proteomes" id="UP000295215">
    <property type="component" value="Unassembled WGS sequence"/>
</dbReference>
<dbReference type="Pfam" id="PF01381">
    <property type="entry name" value="HTH_3"/>
    <property type="match status" value="1"/>
</dbReference>
<dbReference type="Pfam" id="PF09685">
    <property type="entry name" value="MamF_MmsF"/>
    <property type="match status" value="1"/>
</dbReference>
<keyword evidence="4" id="KW-0238">DNA-binding</keyword>
<organism evidence="8 9">
    <name type="scientific">Myroides indicus</name>
    <dbReference type="NCBI Taxonomy" id="1323422"/>
    <lineage>
        <taxon>Bacteria</taxon>
        <taxon>Pseudomonadati</taxon>
        <taxon>Bacteroidota</taxon>
        <taxon>Flavobacteriia</taxon>
        <taxon>Flavobacteriales</taxon>
        <taxon>Flavobacteriaceae</taxon>
        <taxon>Myroides</taxon>
    </lineage>
</organism>
<evidence type="ECO:0000256" key="4">
    <source>
        <dbReference type="ARBA" id="ARBA00023125"/>
    </source>
</evidence>
<feature type="transmembrane region" description="Helical" evidence="6">
    <location>
        <begin position="145"/>
        <end position="165"/>
    </location>
</feature>
<dbReference type="OrthoDB" id="1357763at2"/>
<evidence type="ECO:0000259" key="7">
    <source>
        <dbReference type="PROSITE" id="PS50943"/>
    </source>
</evidence>
<dbReference type="Gene3D" id="1.10.260.40">
    <property type="entry name" value="lambda repressor-like DNA-binding domains"/>
    <property type="match status" value="1"/>
</dbReference>
<feature type="transmembrane region" description="Helical" evidence="6">
    <location>
        <begin position="121"/>
        <end position="139"/>
    </location>
</feature>
<evidence type="ECO:0000256" key="3">
    <source>
        <dbReference type="ARBA" id="ARBA00022989"/>
    </source>
</evidence>
<dbReference type="InterPro" id="IPR019109">
    <property type="entry name" value="MamF_MmsF"/>
</dbReference>
<dbReference type="AlphaFoldDB" id="A0A4R7F4C6"/>
<proteinExistence type="predicted"/>
<evidence type="ECO:0000256" key="5">
    <source>
        <dbReference type="ARBA" id="ARBA00023136"/>
    </source>
</evidence>
<dbReference type="EMBL" id="SOAG01000013">
    <property type="protein sequence ID" value="TDS58143.1"/>
    <property type="molecule type" value="Genomic_DNA"/>
</dbReference>
<comment type="subcellular location">
    <subcellularLocation>
        <location evidence="1">Membrane</location>
        <topology evidence="1">Multi-pass membrane protein</topology>
    </subcellularLocation>
</comment>
<gene>
    <name evidence="8" type="ORF">C8P70_11355</name>
</gene>
<dbReference type="SMART" id="SM00530">
    <property type="entry name" value="HTH_XRE"/>
    <property type="match status" value="1"/>
</dbReference>
<dbReference type="GO" id="GO:0005829">
    <property type="term" value="C:cytosol"/>
    <property type="evidence" value="ECO:0007669"/>
    <property type="project" value="TreeGrafter"/>
</dbReference>
<dbReference type="CDD" id="cd00093">
    <property type="entry name" value="HTH_XRE"/>
    <property type="match status" value="1"/>
</dbReference>
<dbReference type="InterPro" id="IPR010982">
    <property type="entry name" value="Lambda_DNA-bd_dom_sf"/>
</dbReference>
<dbReference type="GO" id="GO:0003700">
    <property type="term" value="F:DNA-binding transcription factor activity"/>
    <property type="evidence" value="ECO:0007669"/>
    <property type="project" value="TreeGrafter"/>
</dbReference>
<dbReference type="InterPro" id="IPR050807">
    <property type="entry name" value="TransReg_Diox_bact_type"/>
</dbReference>
<dbReference type="SUPFAM" id="SSF47413">
    <property type="entry name" value="lambda repressor-like DNA-binding domains"/>
    <property type="match status" value="1"/>
</dbReference>